<organism evidence="4 5">
    <name type="scientific">Tilletia horrida</name>
    <dbReference type="NCBI Taxonomy" id="155126"/>
    <lineage>
        <taxon>Eukaryota</taxon>
        <taxon>Fungi</taxon>
        <taxon>Dikarya</taxon>
        <taxon>Basidiomycota</taxon>
        <taxon>Ustilaginomycotina</taxon>
        <taxon>Exobasidiomycetes</taxon>
        <taxon>Tilletiales</taxon>
        <taxon>Tilletiaceae</taxon>
        <taxon>Tilletia</taxon>
    </lineage>
</organism>
<feature type="domain" description="CREG-like beta-barrel" evidence="3">
    <location>
        <begin position="22"/>
        <end position="228"/>
    </location>
</feature>
<dbReference type="InterPro" id="IPR012349">
    <property type="entry name" value="Split_barrel_FMN-bd"/>
</dbReference>
<sequence length="282" mass="30841">MKRSLLLPAISLVLPSVLAWETPAEAAQQARALLHDPTIFGVATLSSIYPAEFRIPELRGRVASGPEYFAPCYENGDLVMIALTVSQNWRNVLPSFGGSGNATVTVSANPDPSVPDARHATKKGKKLSWDPNRPQWRRGMPSKGRITLFGSIEELSKPSSVSSPQADDQVDVAKCFLSYHHDAGHWAPGAKDSPHSAIWIRFKTEQVYQIGGFGDEHSIRFLPIDEYRKAHVPKLDSAAYNHDNTTSEGTLNLDIFFGDSDNGGRPVPGDAPALRFQKPISI</sequence>
<dbReference type="PANTHER" id="PTHR37273:SF1">
    <property type="entry name" value="ADL397C-AP"/>
    <property type="match status" value="1"/>
</dbReference>
<keyword evidence="5" id="KW-1185">Reference proteome</keyword>
<dbReference type="Pfam" id="PF13883">
    <property type="entry name" value="CREG_beta-barrel"/>
    <property type="match status" value="1"/>
</dbReference>
<evidence type="ECO:0000313" key="4">
    <source>
        <dbReference type="EMBL" id="KAK0554526.1"/>
    </source>
</evidence>
<protein>
    <recommendedName>
        <fullName evidence="3">CREG-like beta-barrel domain-containing protein</fullName>
    </recommendedName>
</protein>
<gene>
    <name evidence="4" type="ORF">OC846_002098</name>
</gene>
<dbReference type="Proteomes" id="UP001176517">
    <property type="component" value="Unassembled WGS sequence"/>
</dbReference>
<comment type="caution">
    <text evidence="4">The sequence shown here is derived from an EMBL/GenBank/DDBJ whole genome shotgun (WGS) entry which is preliminary data.</text>
</comment>
<dbReference type="EMBL" id="JAPDMZ010000037">
    <property type="protein sequence ID" value="KAK0554526.1"/>
    <property type="molecule type" value="Genomic_DNA"/>
</dbReference>
<dbReference type="InterPro" id="IPR055343">
    <property type="entry name" value="CREG_beta-barrel"/>
</dbReference>
<proteinExistence type="predicted"/>
<dbReference type="SUPFAM" id="SSF50475">
    <property type="entry name" value="FMN-binding split barrel"/>
    <property type="match status" value="1"/>
</dbReference>
<accession>A0AAN6GRU4</accession>
<keyword evidence="2" id="KW-0732">Signal</keyword>
<evidence type="ECO:0000256" key="1">
    <source>
        <dbReference type="SAM" id="MobiDB-lite"/>
    </source>
</evidence>
<name>A0AAN6GRU4_9BASI</name>
<dbReference type="Gene3D" id="2.30.110.10">
    <property type="entry name" value="Electron Transport, Fmn-binding Protein, Chain A"/>
    <property type="match status" value="1"/>
</dbReference>
<dbReference type="PANTHER" id="PTHR37273">
    <property type="entry name" value="CHROMOSOME 8, WHOLE GENOME SHOTGUN SEQUENCE"/>
    <property type="match status" value="1"/>
</dbReference>
<feature type="signal peptide" evidence="2">
    <location>
        <begin position="1"/>
        <end position="19"/>
    </location>
</feature>
<evidence type="ECO:0000313" key="5">
    <source>
        <dbReference type="Proteomes" id="UP001176517"/>
    </source>
</evidence>
<reference evidence="4" key="1">
    <citation type="journal article" date="2023" name="PhytoFront">
        <title>Draft Genome Resources of Seven Strains of Tilletia horrida, Causal Agent of Kernel Smut of Rice.</title>
        <authorList>
            <person name="Khanal S."/>
            <person name="Antony Babu S."/>
            <person name="Zhou X.G."/>
        </authorList>
    </citation>
    <scope>NUCLEOTIDE SEQUENCE</scope>
    <source>
        <strain evidence="4">TX6</strain>
    </source>
</reference>
<dbReference type="AlphaFoldDB" id="A0AAN6GRU4"/>
<feature type="region of interest" description="Disordered" evidence="1">
    <location>
        <begin position="108"/>
        <end position="136"/>
    </location>
</feature>
<feature type="chain" id="PRO_5042844607" description="CREG-like beta-barrel domain-containing protein" evidence="2">
    <location>
        <begin position="20"/>
        <end position="282"/>
    </location>
</feature>
<evidence type="ECO:0000259" key="3">
    <source>
        <dbReference type="Pfam" id="PF13883"/>
    </source>
</evidence>
<evidence type="ECO:0000256" key="2">
    <source>
        <dbReference type="SAM" id="SignalP"/>
    </source>
</evidence>